<reference evidence="2" key="1">
    <citation type="journal article" date="2021" name="Genome Biol. Evol.">
        <title>A High-Quality Reference Genome for a Parasitic Bivalve with Doubly Uniparental Inheritance (Bivalvia: Unionida).</title>
        <authorList>
            <person name="Smith C.H."/>
        </authorList>
    </citation>
    <scope>NUCLEOTIDE SEQUENCE</scope>
    <source>
        <strain evidence="2">CHS0354</strain>
    </source>
</reference>
<dbReference type="InterPro" id="IPR012983">
    <property type="entry name" value="PHR"/>
</dbReference>
<reference evidence="2" key="3">
    <citation type="submission" date="2023-05" db="EMBL/GenBank/DDBJ databases">
        <authorList>
            <person name="Smith C.H."/>
        </authorList>
    </citation>
    <scope>NUCLEOTIDE SEQUENCE</scope>
    <source>
        <strain evidence="2">CHS0354</strain>
        <tissue evidence="2">Mantle</tissue>
    </source>
</reference>
<keyword evidence="3" id="KW-1185">Reference proteome</keyword>
<dbReference type="GO" id="GO:0022008">
    <property type="term" value="P:neurogenesis"/>
    <property type="evidence" value="ECO:0007669"/>
    <property type="project" value="TreeGrafter"/>
</dbReference>
<dbReference type="GO" id="GO:0005829">
    <property type="term" value="C:cytosol"/>
    <property type="evidence" value="ECO:0007669"/>
    <property type="project" value="TreeGrafter"/>
</dbReference>
<dbReference type="PANTHER" id="PTHR45774">
    <property type="entry name" value="BTB/POZ DOMAIN-CONTAINING"/>
    <property type="match status" value="1"/>
</dbReference>
<protein>
    <recommendedName>
        <fullName evidence="1">PHR domain-containing protein</fullName>
    </recommendedName>
</protein>
<dbReference type="EMBL" id="JAEAOA010002101">
    <property type="protein sequence ID" value="KAK3588857.1"/>
    <property type="molecule type" value="Genomic_DNA"/>
</dbReference>
<name>A0AAE0VTR7_9BIVA</name>
<evidence type="ECO:0000313" key="2">
    <source>
        <dbReference type="EMBL" id="KAK3588857.1"/>
    </source>
</evidence>
<dbReference type="Proteomes" id="UP001195483">
    <property type="component" value="Unassembled WGS sequence"/>
</dbReference>
<dbReference type="PANTHER" id="PTHR45774:SF3">
    <property type="entry name" value="BTB (POZ) DOMAIN-CONTAINING 2B-RELATED"/>
    <property type="match status" value="1"/>
</dbReference>
<dbReference type="InterPro" id="IPR038648">
    <property type="entry name" value="PHR_sf"/>
</dbReference>
<dbReference type="Gene3D" id="2.60.120.820">
    <property type="entry name" value="PHR domain"/>
    <property type="match status" value="1"/>
</dbReference>
<evidence type="ECO:0000313" key="3">
    <source>
        <dbReference type="Proteomes" id="UP001195483"/>
    </source>
</evidence>
<accession>A0AAE0VTR7</accession>
<proteinExistence type="predicted"/>
<organism evidence="2 3">
    <name type="scientific">Potamilus streckersoni</name>
    <dbReference type="NCBI Taxonomy" id="2493646"/>
    <lineage>
        <taxon>Eukaryota</taxon>
        <taxon>Metazoa</taxon>
        <taxon>Spiralia</taxon>
        <taxon>Lophotrochozoa</taxon>
        <taxon>Mollusca</taxon>
        <taxon>Bivalvia</taxon>
        <taxon>Autobranchia</taxon>
        <taxon>Heteroconchia</taxon>
        <taxon>Palaeoheterodonta</taxon>
        <taxon>Unionida</taxon>
        <taxon>Unionoidea</taxon>
        <taxon>Unionidae</taxon>
        <taxon>Ambleminae</taxon>
        <taxon>Lampsilini</taxon>
        <taxon>Potamilus</taxon>
    </lineage>
</organism>
<dbReference type="AlphaFoldDB" id="A0AAE0VTR7"/>
<comment type="caution">
    <text evidence="2">The sequence shown here is derived from an EMBL/GenBank/DDBJ whole genome shotgun (WGS) entry which is preliminary data.</text>
</comment>
<dbReference type="Pfam" id="PF08005">
    <property type="entry name" value="PHR"/>
    <property type="match status" value="1"/>
</dbReference>
<gene>
    <name evidence="2" type="ORF">CHS0354_035999</name>
</gene>
<feature type="domain" description="PHR" evidence="1">
    <location>
        <begin position="2"/>
        <end position="124"/>
    </location>
</feature>
<sequence length="131" mass="14285">MFSSSKDVFIHGVTVYGSCQGAGIYDAVVAIKEGSINADKAIKRVELSTDTNEKVYEIDFDTPVLIEKGKQYDIVLTMKGPASYYGEKGKSEIECEGVQFKFGKSKYSDNTTNEGRGQLPGIIFDVIPGPN</sequence>
<reference evidence="2" key="2">
    <citation type="journal article" date="2021" name="Genome Biol. Evol.">
        <title>Developing a high-quality reference genome for a parasitic bivalve with doubly uniparental inheritance (Bivalvia: Unionida).</title>
        <authorList>
            <person name="Smith C.H."/>
        </authorList>
    </citation>
    <scope>NUCLEOTIDE SEQUENCE</scope>
    <source>
        <strain evidence="2">CHS0354</strain>
        <tissue evidence="2">Mantle</tissue>
    </source>
</reference>
<evidence type="ECO:0000259" key="1">
    <source>
        <dbReference type="Pfam" id="PF08005"/>
    </source>
</evidence>